<protein>
    <submittedName>
        <fullName evidence="3">Pilus assembly protein</fullName>
    </submittedName>
</protein>
<keyword evidence="4" id="KW-1185">Reference proteome</keyword>
<keyword evidence="2" id="KW-0812">Transmembrane</keyword>
<evidence type="ECO:0000313" key="4">
    <source>
        <dbReference type="Proteomes" id="UP000316416"/>
    </source>
</evidence>
<accession>A0ABX6VA50</accession>
<feature type="region of interest" description="Disordered" evidence="1">
    <location>
        <begin position="82"/>
        <end position="101"/>
    </location>
</feature>
<gene>
    <name evidence="3" type="ORF">FM038_020730</name>
</gene>
<keyword evidence="2" id="KW-0472">Membrane</keyword>
<organism evidence="3 4">
    <name type="scientific">Shewanella eurypsychrophilus</name>
    <dbReference type="NCBI Taxonomy" id="2593656"/>
    <lineage>
        <taxon>Bacteria</taxon>
        <taxon>Pseudomonadati</taxon>
        <taxon>Pseudomonadota</taxon>
        <taxon>Gammaproteobacteria</taxon>
        <taxon>Alteromonadales</taxon>
        <taxon>Shewanellaceae</taxon>
        <taxon>Shewanella</taxon>
    </lineage>
</organism>
<feature type="compositionally biased region" description="Gly residues" evidence="1">
    <location>
        <begin position="90"/>
        <end position="101"/>
    </location>
</feature>
<proteinExistence type="predicted"/>
<sequence>MMKNLNHQGQGMTEYIIIVALIAVSAIGVYSFFGQTIRNQVAGLASEISGVDSSAQITAAKGSATQATTLANKDYNLGNYNEGANKASGGNSGGTGGGSVD</sequence>
<evidence type="ECO:0000256" key="1">
    <source>
        <dbReference type="SAM" id="MobiDB-lite"/>
    </source>
</evidence>
<evidence type="ECO:0000313" key="3">
    <source>
        <dbReference type="EMBL" id="QPG59534.1"/>
    </source>
</evidence>
<dbReference type="Proteomes" id="UP000316416">
    <property type="component" value="Chromosome"/>
</dbReference>
<feature type="transmembrane region" description="Helical" evidence="2">
    <location>
        <begin position="12"/>
        <end position="33"/>
    </location>
</feature>
<keyword evidence="2" id="KW-1133">Transmembrane helix</keyword>
<evidence type="ECO:0000256" key="2">
    <source>
        <dbReference type="SAM" id="Phobius"/>
    </source>
</evidence>
<name>A0ABX6VA50_9GAMM</name>
<dbReference type="EMBL" id="CP045503">
    <property type="protein sequence ID" value="QPG59534.1"/>
    <property type="molecule type" value="Genomic_DNA"/>
</dbReference>
<reference evidence="3" key="1">
    <citation type="submission" date="2021-07" db="EMBL/GenBank/DDBJ databases">
        <title>Shewanella sp. YLB-07 whole genome sequence.</title>
        <authorList>
            <person name="Yu L."/>
        </authorList>
    </citation>
    <scope>NUCLEOTIDE SEQUENCE</scope>
    <source>
        <strain evidence="3">YLB-08</strain>
    </source>
</reference>